<protein>
    <submittedName>
        <fullName evidence="10">YeeE/YedE family protein</fullName>
    </submittedName>
</protein>
<sequence length="378" mass="39962">MSFDALFEGFSTEAIAAMIGLAVGLSFGVFAQQSRFCLRAACVEFWRGQAGKKFAIWLLAFGAAMIGAQYFIEIGAIDTGKIRQLNNVGSMSGAIIGGLLFGSGMVLAGGCASRLLVLSATGNMRTMVAGLVVTVVAQASLRGGLSPLREEISSWWLVDANSRSFAPWLPQHGGLILGVAILVFALWFARRHELSKWWGVAAIITGLTVALGWLLTSWHAANSFDIVPVKSVSFTGPSADTLMGLINQPKLPLNFDVGLVPGVFLGSLLAALVTREFKWQRFTEDSGFTRFFIGAAFMGFGGMLAGGCAVGAGVTGGSILVITAWVALFCMWLGAGVTDWLVDRKADEAKAAIEAARLAAEAIPQFATAPELVRLQAN</sequence>
<feature type="transmembrane region" description="Helical" evidence="9">
    <location>
        <begin position="196"/>
        <end position="215"/>
    </location>
</feature>
<evidence type="ECO:0000256" key="7">
    <source>
        <dbReference type="ARBA" id="ARBA00023136"/>
    </source>
</evidence>
<evidence type="ECO:0000313" key="10">
    <source>
        <dbReference type="EMBL" id="MEB4590319.1"/>
    </source>
</evidence>
<gene>
    <name evidence="10" type="ORF">VSS37_04955</name>
</gene>
<dbReference type="Pfam" id="PF04143">
    <property type="entry name" value="Sulf_transp"/>
    <property type="match status" value="1"/>
</dbReference>
<organism evidence="10 11">
    <name type="scientific">Candidatus Thiothrix phosphatis</name>
    <dbReference type="NCBI Taxonomy" id="3112415"/>
    <lineage>
        <taxon>Bacteria</taxon>
        <taxon>Pseudomonadati</taxon>
        <taxon>Pseudomonadota</taxon>
        <taxon>Gammaproteobacteria</taxon>
        <taxon>Thiotrichales</taxon>
        <taxon>Thiotrichaceae</taxon>
        <taxon>Thiothrix</taxon>
    </lineage>
</organism>
<evidence type="ECO:0000256" key="2">
    <source>
        <dbReference type="ARBA" id="ARBA00022448"/>
    </source>
</evidence>
<feature type="transmembrane region" description="Helical" evidence="9">
    <location>
        <begin position="319"/>
        <end position="342"/>
    </location>
</feature>
<accession>A0ABU6CU18</accession>
<evidence type="ECO:0000256" key="9">
    <source>
        <dbReference type="SAM" id="Phobius"/>
    </source>
</evidence>
<evidence type="ECO:0000256" key="8">
    <source>
        <dbReference type="ARBA" id="ARBA00035655"/>
    </source>
</evidence>
<feature type="transmembrane region" description="Helical" evidence="9">
    <location>
        <begin position="14"/>
        <end position="33"/>
    </location>
</feature>
<keyword evidence="2" id="KW-0813">Transport</keyword>
<evidence type="ECO:0000256" key="5">
    <source>
        <dbReference type="ARBA" id="ARBA00022692"/>
    </source>
</evidence>
<dbReference type="Proteomes" id="UP001308005">
    <property type="component" value="Unassembled WGS sequence"/>
</dbReference>
<keyword evidence="11" id="KW-1185">Reference proteome</keyword>
<dbReference type="PANTHER" id="PTHR30574:SF1">
    <property type="entry name" value="SULPHUR TRANSPORT DOMAIN-CONTAINING PROTEIN"/>
    <property type="match status" value="1"/>
</dbReference>
<evidence type="ECO:0000256" key="1">
    <source>
        <dbReference type="ARBA" id="ARBA00004429"/>
    </source>
</evidence>
<evidence type="ECO:0000313" key="11">
    <source>
        <dbReference type="Proteomes" id="UP001308005"/>
    </source>
</evidence>
<keyword evidence="4" id="KW-0997">Cell inner membrane</keyword>
<evidence type="ECO:0000256" key="6">
    <source>
        <dbReference type="ARBA" id="ARBA00022989"/>
    </source>
</evidence>
<reference evidence="10 11" key="2">
    <citation type="submission" date="2024-01" db="EMBL/GenBank/DDBJ databases">
        <authorList>
            <person name="Xie X."/>
        </authorList>
    </citation>
    <scope>NUCLEOTIDE SEQUENCE [LARGE SCALE GENOMIC DNA]</scope>
    <source>
        <strain evidence="10">SCUT-1</strain>
    </source>
</reference>
<dbReference type="EMBL" id="JAYMYJ010000042">
    <property type="protein sequence ID" value="MEB4590319.1"/>
    <property type="molecule type" value="Genomic_DNA"/>
</dbReference>
<reference evidence="11" key="1">
    <citation type="submission" date="2023-07" db="EMBL/GenBank/DDBJ databases">
        <title>The carbon used by Thiothrix.</title>
        <authorList>
            <person name="Chen L."/>
        </authorList>
    </citation>
    <scope>NUCLEOTIDE SEQUENCE [LARGE SCALE GENOMIC DNA]</scope>
</reference>
<dbReference type="PANTHER" id="PTHR30574">
    <property type="entry name" value="INNER MEMBRANE PROTEIN YEDE"/>
    <property type="match status" value="1"/>
</dbReference>
<dbReference type="InterPro" id="IPR007272">
    <property type="entry name" value="Sulf_transp_TsuA/YedE"/>
</dbReference>
<feature type="transmembrane region" description="Helical" evidence="9">
    <location>
        <begin position="54"/>
        <end position="72"/>
    </location>
</feature>
<name>A0ABU6CU18_9GAMM</name>
<dbReference type="RefSeq" id="WP_324693601.1">
    <property type="nucleotide sequence ID" value="NZ_JAYMYJ010000042.1"/>
</dbReference>
<comment type="caution">
    <text evidence="10">The sequence shown here is derived from an EMBL/GenBank/DDBJ whole genome shotgun (WGS) entry which is preliminary data.</text>
</comment>
<keyword evidence="7 9" id="KW-0472">Membrane</keyword>
<feature type="transmembrane region" description="Helical" evidence="9">
    <location>
        <begin position="168"/>
        <end position="189"/>
    </location>
</feature>
<feature type="transmembrane region" description="Helical" evidence="9">
    <location>
        <begin position="92"/>
        <end position="116"/>
    </location>
</feature>
<proteinExistence type="inferred from homology"/>
<evidence type="ECO:0000256" key="4">
    <source>
        <dbReference type="ARBA" id="ARBA00022519"/>
    </source>
</evidence>
<keyword evidence="5 9" id="KW-0812">Transmembrane</keyword>
<feature type="transmembrane region" description="Helical" evidence="9">
    <location>
        <begin position="291"/>
        <end position="313"/>
    </location>
</feature>
<comment type="similarity">
    <text evidence="8">Belongs to the TsuA/YedE (TC 9.B.102) family.</text>
</comment>
<feature type="transmembrane region" description="Helical" evidence="9">
    <location>
        <begin position="251"/>
        <end position="271"/>
    </location>
</feature>
<keyword evidence="6 9" id="KW-1133">Transmembrane helix</keyword>
<evidence type="ECO:0000256" key="3">
    <source>
        <dbReference type="ARBA" id="ARBA00022475"/>
    </source>
</evidence>
<keyword evidence="3" id="KW-1003">Cell membrane</keyword>
<comment type="subcellular location">
    <subcellularLocation>
        <location evidence="1">Cell inner membrane</location>
        <topology evidence="1">Multi-pass membrane protein</topology>
    </subcellularLocation>
</comment>